<accession>A0A8S5V5J3</accession>
<sequence length="36" mass="4527">MQNYKKNLFFLFSFMSRTFFDKAQTFLNSFLFIKYI</sequence>
<protein>
    <submittedName>
        <fullName evidence="1">Uncharacterized protein</fullName>
    </submittedName>
</protein>
<reference evidence="1" key="1">
    <citation type="journal article" date="2021" name="Proc. Natl. Acad. Sci. U.S.A.">
        <title>A Catalog of Tens of Thousands of Viruses from Human Metagenomes Reveals Hidden Associations with Chronic Diseases.</title>
        <authorList>
            <person name="Tisza M.J."/>
            <person name="Buck C.B."/>
        </authorList>
    </citation>
    <scope>NUCLEOTIDE SEQUENCE</scope>
    <source>
        <strain evidence="1">CtYaH2</strain>
    </source>
</reference>
<organism evidence="1">
    <name type="scientific">Siphoviridae sp. ctYaH2</name>
    <dbReference type="NCBI Taxonomy" id="2825549"/>
    <lineage>
        <taxon>Viruses</taxon>
        <taxon>Duplodnaviria</taxon>
        <taxon>Heunggongvirae</taxon>
        <taxon>Uroviricota</taxon>
        <taxon>Caudoviricetes</taxon>
    </lineage>
</organism>
<proteinExistence type="predicted"/>
<evidence type="ECO:0000313" key="1">
    <source>
        <dbReference type="EMBL" id="DAG01887.1"/>
    </source>
</evidence>
<dbReference type="EMBL" id="BK016199">
    <property type="protein sequence ID" value="DAG01887.1"/>
    <property type="molecule type" value="Genomic_DNA"/>
</dbReference>
<name>A0A8S5V5J3_9CAUD</name>